<feature type="compositionally biased region" description="Basic and acidic residues" evidence="1">
    <location>
        <begin position="86"/>
        <end position="95"/>
    </location>
</feature>
<feature type="compositionally biased region" description="Basic and acidic residues" evidence="1">
    <location>
        <begin position="275"/>
        <end position="348"/>
    </location>
</feature>
<dbReference type="EMBL" id="CP069043">
    <property type="protein sequence ID" value="QRD06650.1"/>
    <property type="molecule type" value="Genomic_DNA"/>
</dbReference>
<feature type="compositionally biased region" description="Polar residues" evidence="1">
    <location>
        <begin position="531"/>
        <end position="542"/>
    </location>
</feature>
<feature type="compositionally biased region" description="Polar residues" evidence="1">
    <location>
        <begin position="426"/>
        <end position="435"/>
    </location>
</feature>
<dbReference type="VEuPathDB" id="FungiDB:JI435_135560"/>
<evidence type="ECO:0000256" key="1">
    <source>
        <dbReference type="SAM" id="MobiDB-lite"/>
    </source>
</evidence>
<feature type="compositionally biased region" description="Polar residues" evidence="1">
    <location>
        <begin position="352"/>
        <end position="374"/>
    </location>
</feature>
<reference evidence="3" key="1">
    <citation type="journal article" date="2021" name="BMC Genomics">
        <title>Chromosome-level genome assembly and manually-curated proteome of model necrotroph Parastagonospora nodorum Sn15 reveals a genome-wide trove of candidate effector homologs, and redundancy of virulence-related functions within an accessory chromosome.</title>
        <authorList>
            <person name="Bertazzoni S."/>
            <person name="Jones D.A.B."/>
            <person name="Phan H.T."/>
            <person name="Tan K.-C."/>
            <person name="Hane J.K."/>
        </authorList>
    </citation>
    <scope>NUCLEOTIDE SEQUENCE [LARGE SCALE GENOMIC DNA]</scope>
    <source>
        <strain evidence="3">SN15 / ATCC MYA-4574 / FGSC 10173)</strain>
    </source>
</reference>
<feature type="region of interest" description="Disordered" evidence="1">
    <location>
        <begin position="560"/>
        <end position="611"/>
    </location>
</feature>
<dbReference type="OMA" id="QDPWDLR"/>
<feature type="region of interest" description="Disordered" evidence="1">
    <location>
        <begin position="166"/>
        <end position="187"/>
    </location>
</feature>
<proteinExistence type="predicted"/>
<feature type="compositionally biased region" description="Low complexity" evidence="1">
    <location>
        <begin position="256"/>
        <end position="269"/>
    </location>
</feature>
<feature type="compositionally biased region" description="Polar residues" evidence="1">
    <location>
        <begin position="176"/>
        <end position="187"/>
    </location>
</feature>
<feature type="compositionally biased region" description="Polar residues" evidence="1">
    <location>
        <begin position="560"/>
        <end position="573"/>
    </location>
</feature>
<protein>
    <submittedName>
        <fullName evidence="2">Uncharacterized protein</fullName>
    </submittedName>
</protein>
<evidence type="ECO:0000313" key="3">
    <source>
        <dbReference type="Proteomes" id="UP000663193"/>
    </source>
</evidence>
<feature type="compositionally biased region" description="Polar residues" evidence="1">
    <location>
        <begin position="216"/>
        <end position="227"/>
    </location>
</feature>
<dbReference type="Proteomes" id="UP000663193">
    <property type="component" value="Chromosome 21"/>
</dbReference>
<feature type="compositionally biased region" description="Polar residues" evidence="1">
    <location>
        <begin position="406"/>
        <end position="415"/>
    </location>
</feature>
<feature type="region of interest" description="Disordered" evidence="1">
    <location>
        <begin position="255"/>
        <end position="547"/>
    </location>
</feature>
<dbReference type="AlphaFoldDB" id="A0A7U2IBG5"/>
<gene>
    <name evidence="2" type="ORF">JI435_135560</name>
</gene>
<feature type="region of interest" description="Disordered" evidence="1">
    <location>
        <begin position="207"/>
        <end position="241"/>
    </location>
</feature>
<evidence type="ECO:0000313" key="2">
    <source>
        <dbReference type="EMBL" id="QRD06650.1"/>
    </source>
</evidence>
<accession>A0A7U2IBG5</accession>
<dbReference type="OrthoDB" id="3937441at2759"/>
<dbReference type="KEGG" id="pno:SNOG_13556"/>
<feature type="compositionally biased region" description="Basic and acidic residues" evidence="1">
    <location>
        <begin position="375"/>
        <end position="405"/>
    </location>
</feature>
<dbReference type="RefSeq" id="XP_001803764.1">
    <property type="nucleotide sequence ID" value="XM_001803712.1"/>
</dbReference>
<feature type="compositionally biased region" description="Low complexity" evidence="1">
    <location>
        <begin position="66"/>
        <end position="85"/>
    </location>
</feature>
<feature type="compositionally biased region" description="Polar residues" evidence="1">
    <location>
        <begin position="453"/>
        <end position="482"/>
    </location>
</feature>
<keyword evidence="3" id="KW-1185">Reference proteome</keyword>
<sequence length="611" mass="67896">MCRVEERIYITAEGHRSKFEEAFPCEKARKNRLCANVRTRTTEYYPKRGTNLRDSTPSPIGPPTPTGSGSYIVQPRRPSSSGGERPSTRDGPKIKPEIIINFSGQNKKGKRYVHVSTGSYKRSSDEIAIESPDSDASHTIRTGYPEALLPPQATIYGHPDVYGTAPTHGYHHRHTSSTASYTGSSQTPSLLVTSDVDYDSPTTTRAARLQPAIHYSSATSAPLSPSRSRNHERASSNDYNLSVVTPRDDYYDLADRSASSHASSGASGSSRRRKDHDAARKRKEEEEENVKQVRFDLGRTEARANERAESQLAEKEKDRAVAREEARRHKKKDHEAETTKARKKEEAKPAPSTSSMKAHTGSRKGSVSMTPSQQKEQRRLLAAELDHMQVESRAAEEREREERATSLRQQQQDPSYYNPRAGPMPNSASTMTRHNSTSRRDSFTSETRPVMGRSNSRRTSISQSKPPMINTQVAPSYTQPPSTRVHAPPPVSFPANFNTRPTSARRSSLSSQENPFLAQTRPPGASLENPFATTPSVMSPTIHQDPWDARNVREALPTLRQSADTRYSSSSGGHTAAREASRAMARATSARDDYAAESDDDMTHGHTRRRR</sequence>
<organism evidence="2 3">
    <name type="scientific">Phaeosphaeria nodorum (strain SN15 / ATCC MYA-4574 / FGSC 10173)</name>
    <name type="common">Glume blotch fungus</name>
    <name type="synonym">Parastagonospora nodorum</name>
    <dbReference type="NCBI Taxonomy" id="321614"/>
    <lineage>
        <taxon>Eukaryota</taxon>
        <taxon>Fungi</taxon>
        <taxon>Dikarya</taxon>
        <taxon>Ascomycota</taxon>
        <taxon>Pezizomycotina</taxon>
        <taxon>Dothideomycetes</taxon>
        <taxon>Pleosporomycetidae</taxon>
        <taxon>Pleosporales</taxon>
        <taxon>Pleosporineae</taxon>
        <taxon>Phaeosphaeriaceae</taxon>
        <taxon>Parastagonospora</taxon>
    </lineage>
</organism>
<feature type="region of interest" description="Disordered" evidence="1">
    <location>
        <begin position="45"/>
        <end position="95"/>
    </location>
</feature>
<name>A0A7U2IBG5_PHANO</name>
<feature type="compositionally biased region" description="Polar residues" evidence="1">
    <location>
        <begin position="495"/>
        <end position="514"/>
    </location>
</feature>